<dbReference type="PANTHER" id="PTHR12302">
    <property type="entry name" value="EBNA2 BINDING PROTEIN P100"/>
    <property type="match status" value="1"/>
</dbReference>
<keyword evidence="3" id="KW-0378">Hydrolase</keyword>
<dbReference type="PANTHER" id="PTHR12302:SF3">
    <property type="entry name" value="SERINE_THREONINE-PROTEIN KINASE 31"/>
    <property type="match status" value="1"/>
</dbReference>
<dbReference type="Proteomes" id="UP000477651">
    <property type="component" value="Unassembled WGS sequence"/>
</dbReference>
<evidence type="ECO:0000313" key="6">
    <source>
        <dbReference type="Proteomes" id="UP000477651"/>
    </source>
</evidence>
<comment type="caution">
    <text evidence="5">The sequence shown here is derived from an EMBL/GenBank/DDBJ whole genome shotgun (WGS) entry which is preliminary data.</text>
</comment>
<keyword evidence="1" id="KW-0540">Nuclease</keyword>
<feature type="domain" description="TNase-like" evidence="4">
    <location>
        <begin position="19"/>
        <end position="140"/>
    </location>
</feature>
<evidence type="ECO:0000256" key="2">
    <source>
        <dbReference type="ARBA" id="ARBA00022759"/>
    </source>
</evidence>
<dbReference type="RefSeq" id="WP_163764785.1">
    <property type="nucleotide sequence ID" value="NZ_JAAGYR010000017.1"/>
</dbReference>
<dbReference type="GO" id="GO:0004519">
    <property type="term" value="F:endonuclease activity"/>
    <property type="evidence" value="ECO:0007669"/>
    <property type="project" value="UniProtKB-KW"/>
</dbReference>
<dbReference type="GO" id="GO:0016787">
    <property type="term" value="F:hydrolase activity"/>
    <property type="evidence" value="ECO:0007669"/>
    <property type="project" value="UniProtKB-KW"/>
</dbReference>
<dbReference type="Pfam" id="PF00565">
    <property type="entry name" value="SNase"/>
    <property type="match status" value="1"/>
</dbReference>
<dbReference type="GO" id="GO:0003676">
    <property type="term" value="F:nucleic acid binding"/>
    <property type="evidence" value="ECO:0007669"/>
    <property type="project" value="InterPro"/>
</dbReference>
<organism evidence="5 6">
    <name type="scientific">Pelistega ratti</name>
    <dbReference type="NCBI Taxonomy" id="2652177"/>
    <lineage>
        <taxon>Bacteria</taxon>
        <taxon>Pseudomonadati</taxon>
        <taxon>Pseudomonadota</taxon>
        <taxon>Betaproteobacteria</taxon>
        <taxon>Burkholderiales</taxon>
        <taxon>Alcaligenaceae</taxon>
        <taxon>Pelistega</taxon>
    </lineage>
</organism>
<dbReference type="SUPFAM" id="SSF50199">
    <property type="entry name" value="Staphylococcal nuclease"/>
    <property type="match status" value="1"/>
</dbReference>
<dbReference type="Gene3D" id="2.40.50.90">
    <property type="match status" value="1"/>
</dbReference>
<proteinExistence type="predicted"/>
<dbReference type="AlphaFoldDB" id="A0A6L9Y756"/>
<name>A0A6L9Y756_9BURK</name>
<dbReference type="InterPro" id="IPR016071">
    <property type="entry name" value="Staphylococal_nuclease_OB-fold"/>
</dbReference>
<evidence type="ECO:0000256" key="1">
    <source>
        <dbReference type="ARBA" id="ARBA00022722"/>
    </source>
</evidence>
<dbReference type="EMBL" id="JAAGYR010000017">
    <property type="protein sequence ID" value="NEN76340.1"/>
    <property type="molecule type" value="Genomic_DNA"/>
</dbReference>
<dbReference type="PROSITE" id="PS50830">
    <property type="entry name" value="TNASE_3"/>
    <property type="match status" value="1"/>
</dbReference>
<evidence type="ECO:0000313" key="5">
    <source>
        <dbReference type="EMBL" id="NEN76340.1"/>
    </source>
</evidence>
<dbReference type="InterPro" id="IPR035437">
    <property type="entry name" value="SNase_OB-fold_sf"/>
</dbReference>
<keyword evidence="6" id="KW-1185">Reference proteome</keyword>
<protein>
    <submittedName>
        <fullName evidence="5">Thermonuclease family protein</fullName>
    </submittedName>
</protein>
<dbReference type="SMART" id="SM00318">
    <property type="entry name" value="SNc"/>
    <property type="match status" value="1"/>
</dbReference>
<gene>
    <name evidence="5" type="ORF">F9B74_08415</name>
</gene>
<dbReference type="PROSITE" id="PS01123">
    <property type="entry name" value="TNASE_1"/>
    <property type="match status" value="1"/>
</dbReference>
<dbReference type="InterPro" id="IPR002071">
    <property type="entry name" value="Thermonucl_AS"/>
</dbReference>
<accession>A0A6L9Y756</accession>
<evidence type="ECO:0000259" key="4">
    <source>
        <dbReference type="PROSITE" id="PS50830"/>
    </source>
</evidence>
<reference evidence="5 6" key="1">
    <citation type="submission" date="2020-02" db="EMBL/GenBank/DDBJ databases">
        <title>Pelistega sp. NLN82 were isolated from wild rodents of the Hainan Island.</title>
        <authorList>
            <person name="Niu N."/>
            <person name="Zhou J."/>
        </authorList>
    </citation>
    <scope>NUCLEOTIDE SEQUENCE [LARGE SCALE GENOMIC DNA]</scope>
    <source>
        <strain evidence="5 6">NLN82</strain>
    </source>
</reference>
<evidence type="ECO:0000256" key="3">
    <source>
        <dbReference type="ARBA" id="ARBA00022801"/>
    </source>
</evidence>
<sequence>MKGIIFLISLLISSTVWATSFVGYVVGVLDGDTIEVIDKDKNRFRIRLNQIDAPEKSQPYGKKAKQFLSNLIFQKQVIIKWTKKDRYHRLLGQVYYYHQDINLLMIQNGYAWAYTRYLKDDYYLLVQKRAEKEKLGLWASHQPAIAPWEWRKNKRK</sequence>
<keyword evidence="2" id="KW-0255">Endonuclease</keyword>